<feature type="region of interest" description="Disordered" evidence="1">
    <location>
        <begin position="1"/>
        <end position="35"/>
    </location>
</feature>
<evidence type="ECO:0000313" key="2">
    <source>
        <dbReference type="EMBL" id="QKX55737.1"/>
    </source>
</evidence>
<feature type="compositionally biased region" description="Polar residues" evidence="1">
    <location>
        <begin position="487"/>
        <end position="503"/>
    </location>
</feature>
<dbReference type="OrthoDB" id="5367052at2759"/>
<feature type="compositionally biased region" description="Low complexity" evidence="1">
    <location>
        <begin position="290"/>
        <end position="308"/>
    </location>
</feature>
<organism evidence="2 3">
    <name type="scientific">Talaromyces rugulosus</name>
    <name type="common">Penicillium rugulosum</name>
    <dbReference type="NCBI Taxonomy" id="121627"/>
    <lineage>
        <taxon>Eukaryota</taxon>
        <taxon>Fungi</taxon>
        <taxon>Dikarya</taxon>
        <taxon>Ascomycota</taxon>
        <taxon>Pezizomycotina</taxon>
        <taxon>Eurotiomycetes</taxon>
        <taxon>Eurotiomycetidae</taxon>
        <taxon>Eurotiales</taxon>
        <taxon>Trichocomaceae</taxon>
        <taxon>Talaromyces</taxon>
        <taxon>Talaromyces sect. Islandici</taxon>
    </lineage>
</organism>
<feature type="compositionally biased region" description="Polar residues" evidence="1">
    <location>
        <begin position="553"/>
        <end position="570"/>
    </location>
</feature>
<feature type="compositionally biased region" description="Low complexity" evidence="1">
    <location>
        <begin position="328"/>
        <end position="338"/>
    </location>
</feature>
<evidence type="ECO:0000313" key="3">
    <source>
        <dbReference type="Proteomes" id="UP000509510"/>
    </source>
</evidence>
<feature type="compositionally biased region" description="Polar residues" evidence="1">
    <location>
        <begin position="448"/>
        <end position="464"/>
    </location>
</feature>
<feature type="compositionally biased region" description="Low complexity" evidence="1">
    <location>
        <begin position="409"/>
        <end position="418"/>
    </location>
</feature>
<dbReference type="GeneID" id="55990342"/>
<feature type="compositionally biased region" description="Polar residues" evidence="1">
    <location>
        <begin position="117"/>
        <end position="129"/>
    </location>
</feature>
<feature type="compositionally biased region" description="Polar residues" evidence="1">
    <location>
        <begin position="93"/>
        <end position="102"/>
    </location>
</feature>
<feature type="compositionally biased region" description="Low complexity" evidence="1">
    <location>
        <begin position="511"/>
        <end position="531"/>
    </location>
</feature>
<feature type="region of interest" description="Disordered" evidence="1">
    <location>
        <begin position="48"/>
        <end position="597"/>
    </location>
</feature>
<feature type="compositionally biased region" description="Polar residues" evidence="1">
    <location>
        <begin position="1023"/>
        <end position="1034"/>
    </location>
</feature>
<feature type="region of interest" description="Disordered" evidence="1">
    <location>
        <begin position="818"/>
        <end position="838"/>
    </location>
</feature>
<reference evidence="3" key="1">
    <citation type="submission" date="2020-06" db="EMBL/GenBank/DDBJ databases">
        <title>A chromosome-scale genome assembly of Talaromyces rugulosus W13939.</title>
        <authorList>
            <person name="Wang B."/>
            <person name="Guo L."/>
            <person name="Ye K."/>
            <person name="Wang L."/>
        </authorList>
    </citation>
    <scope>NUCLEOTIDE SEQUENCE [LARGE SCALE GENOMIC DNA]</scope>
    <source>
        <strain evidence="3">W13939</strain>
    </source>
</reference>
<feature type="compositionally biased region" description="Basic and acidic residues" evidence="1">
    <location>
        <begin position="783"/>
        <end position="797"/>
    </location>
</feature>
<dbReference type="RefSeq" id="XP_035341915.1">
    <property type="nucleotide sequence ID" value="XM_035486022.1"/>
</dbReference>
<feature type="compositionally biased region" description="Polar residues" evidence="1">
    <location>
        <begin position="19"/>
        <end position="31"/>
    </location>
</feature>
<dbReference type="EMBL" id="CP055899">
    <property type="protein sequence ID" value="QKX55737.1"/>
    <property type="molecule type" value="Genomic_DNA"/>
</dbReference>
<protein>
    <submittedName>
        <fullName evidence="2">Uncharacterized protein</fullName>
    </submittedName>
</protein>
<feature type="region of interest" description="Disordered" evidence="1">
    <location>
        <begin position="760"/>
        <end position="797"/>
    </location>
</feature>
<accession>A0A7H8QP43</accession>
<feature type="compositionally biased region" description="Low complexity" evidence="1">
    <location>
        <begin position="57"/>
        <end position="74"/>
    </location>
</feature>
<feature type="compositionally biased region" description="Polar residues" evidence="1">
    <location>
        <begin position="187"/>
        <end position="213"/>
    </location>
</feature>
<feature type="compositionally biased region" description="Basic and acidic residues" evidence="1">
    <location>
        <begin position="428"/>
        <end position="438"/>
    </location>
</feature>
<feature type="compositionally biased region" description="Polar residues" evidence="1">
    <location>
        <begin position="152"/>
        <end position="168"/>
    </location>
</feature>
<dbReference type="KEGG" id="trg:TRUGW13939_02835"/>
<name>A0A7H8QP43_TALRU</name>
<evidence type="ECO:0000256" key="1">
    <source>
        <dbReference type="SAM" id="MobiDB-lite"/>
    </source>
</evidence>
<sequence length="1300" mass="143432">MPWSSTSSPALGATHSPIAGSSPTSRRNNAIQPPALTTALSGVPFQSLSAGSRLGYTPSPATSFSSPFSQTQSPYLPSPSVAIPGPSPMASRVPSSSYNAPYNPQEWAPMGGGGGSQITHLAQPQQRSNVVRVAPRSSDTQLSPPPPYTPRHQATSPQDHTSVPTPSLQGRPRDAPVLPQDAHSMGYRNSGSQSRPLSMISQNDGSANWQNAYISPPPPPPGPSRSSPIVTVDPYRGGFEPGLGISRPGSTASHYAVAPPQQSPYGYAETTPQFEHPPSSRRAVSTGALQSTGSSRASSASQSRSPPRTRWEPGMPLPPPPPGPPPGRSQSASGSSDASSRRALHASIGRGPPILGTALGRVPPTPADWVEEPTVPTREVHENSSLHINTEVIPPSSQSLSKRPESGERSSSSQRGSGLFRTLAVRDSSAKGIRERRIESRHKRNNVSEDLTTMSNNHHQSSNPWEEFPNRITPSNLVLSSAERNDPTASGHRQGSSKPLTSARSSKSEDVPSSSRSRTSSGLFSGRSSFSTPKPDSIFSHQEITPTPPFSPDLNSPYSKDQHNVSSSKALPTPPHKSAQEVKSASRLGVSKPEERPVSHLLHLPNEIVSVPAPLLPRRMSIEQAPSMDSIIHQGPSPLDGALSRYQAVLDKEAASTNEADALKLFIDFMISESRIRRQLYPKAFNDGGFDIDGARQKLFSQEIPQEKPAKIKLDTSFKQTSPSRGANGASGGVSRPESAWWNNYQPCLSPIASISIENDEMSSRGRPPSRWWESKTGSSSEGAERRAQRSKRESKYMGVPRELREAMQMGYNGTLREAEEEQGAGSQDAPSLGYGPHEYPPEKVGWHEDDSQDLAQPQVYTPRNVYGHDTRQYKLDISRLVTLPPPYPRHHPAVNNSHPDLVAYRTTVRSISDLSEVKATRQRNQLQAETLRQEHDQKIQESRRQFRENIQQQIQQGGISYAEAAEAEAALEVDENRMEKDLLQGQFDSYQSTVMKPLHAILSDRVMKATDCINELSGKLSAATQHENPNQTQEEGDEKPELLEQLTQLKWLFEAREQLHREIYELLGESNEKYRAVVTLPYKQSKNEEKIRETDTFFVKDALDRRVQYETDSLSRIDAFMDIVEENVKRGVETHLSAFWDIAPSLLTLVQQAPANLSDFQVLIPTSEYDENPSYYQFPLQYLYSLLSHAEKSTYQFIESQINLLCLLHEVKTGVMSTSCKLMEAQRIRRGEPEDFIGREMQKLRAREERDLTGDLKERVSTVEVQWTEALGGEIQGLRERVKDHLMTQGGWDDIEQLE</sequence>
<proteinExistence type="predicted"/>
<feature type="compositionally biased region" description="Pro residues" evidence="1">
    <location>
        <begin position="315"/>
        <end position="327"/>
    </location>
</feature>
<keyword evidence="3" id="KW-1185">Reference proteome</keyword>
<feature type="region of interest" description="Disordered" evidence="1">
    <location>
        <begin position="710"/>
        <end position="736"/>
    </location>
</feature>
<gene>
    <name evidence="2" type="ORF">TRUGW13939_02835</name>
</gene>
<feature type="region of interest" description="Disordered" evidence="1">
    <location>
        <begin position="1021"/>
        <end position="1040"/>
    </location>
</feature>
<dbReference type="Proteomes" id="UP000509510">
    <property type="component" value="Chromosome II"/>
</dbReference>